<protein>
    <submittedName>
        <fullName evidence="1">Uncharacterized protein</fullName>
    </submittedName>
</protein>
<organism evidence="1">
    <name type="scientific">Anguilla anguilla</name>
    <name type="common">European freshwater eel</name>
    <name type="synonym">Muraena anguilla</name>
    <dbReference type="NCBI Taxonomy" id="7936"/>
    <lineage>
        <taxon>Eukaryota</taxon>
        <taxon>Metazoa</taxon>
        <taxon>Chordata</taxon>
        <taxon>Craniata</taxon>
        <taxon>Vertebrata</taxon>
        <taxon>Euteleostomi</taxon>
        <taxon>Actinopterygii</taxon>
        <taxon>Neopterygii</taxon>
        <taxon>Teleostei</taxon>
        <taxon>Anguilliformes</taxon>
        <taxon>Anguillidae</taxon>
        <taxon>Anguilla</taxon>
    </lineage>
</organism>
<name>A0A0E9R6G5_ANGAN</name>
<proteinExistence type="predicted"/>
<reference evidence="1" key="2">
    <citation type="journal article" date="2015" name="Fish Shellfish Immunol.">
        <title>Early steps in the European eel (Anguilla anguilla)-Vibrio vulnificus interaction in the gills: Role of the RtxA13 toxin.</title>
        <authorList>
            <person name="Callol A."/>
            <person name="Pajuelo D."/>
            <person name="Ebbesson L."/>
            <person name="Teles M."/>
            <person name="MacKenzie S."/>
            <person name="Amaro C."/>
        </authorList>
    </citation>
    <scope>NUCLEOTIDE SEQUENCE</scope>
</reference>
<evidence type="ECO:0000313" key="1">
    <source>
        <dbReference type="EMBL" id="JAH24347.1"/>
    </source>
</evidence>
<dbReference type="EMBL" id="GBXM01084230">
    <property type="protein sequence ID" value="JAH24347.1"/>
    <property type="molecule type" value="Transcribed_RNA"/>
</dbReference>
<dbReference type="AlphaFoldDB" id="A0A0E9R6G5"/>
<accession>A0A0E9R6G5</accession>
<reference evidence="1" key="1">
    <citation type="submission" date="2014-11" db="EMBL/GenBank/DDBJ databases">
        <authorList>
            <person name="Amaro Gonzalez C."/>
        </authorList>
    </citation>
    <scope>NUCLEOTIDE SEQUENCE</scope>
</reference>
<sequence>MSVAWYKLGVILIKNRNYKIAESAIFHSNKTIYVACWVACHTNKLVIRVVTVPWIDIEI</sequence>